<evidence type="ECO:0000259" key="3">
    <source>
        <dbReference type="Pfam" id="PF25917"/>
    </source>
</evidence>
<keyword evidence="2" id="KW-0175">Coiled coil</keyword>
<feature type="domain" description="Multidrug resistance protein MdtA-like barrel-sandwich hybrid" evidence="3">
    <location>
        <begin position="33"/>
        <end position="156"/>
    </location>
</feature>
<gene>
    <name evidence="5" type="ORF">AF80_07325</name>
</gene>
<evidence type="ECO:0000313" key="6">
    <source>
        <dbReference type="Proteomes" id="UP000035154"/>
    </source>
</evidence>
<dbReference type="GO" id="GO:0015562">
    <property type="term" value="F:efflux transmembrane transporter activity"/>
    <property type="evidence" value="ECO:0007669"/>
    <property type="project" value="TreeGrafter"/>
</dbReference>
<dbReference type="Gene3D" id="2.40.30.170">
    <property type="match status" value="1"/>
</dbReference>
<dbReference type="AlphaFoldDB" id="A0A0G9KTZ8"/>
<dbReference type="PANTHER" id="PTHR30469:SF15">
    <property type="entry name" value="HLYD FAMILY OF SECRETION PROTEINS"/>
    <property type="match status" value="1"/>
</dbReference>
<comment type="similarity">
    <text evidence="1">Belongs to the membrane fusion protein (MFP) (TC 8.A.1) family.</text>
</comment>
<sequence length="241" mass="27541">MKKLLLIQLLFINLFATTLELDGTVESENEKVISSKMMGYITKINVNEGDNVKKGDILYEIDASNISYNADILKNQVKNLELNLKRYKNLLDQDLVSKYDYEQLELNLISAKAKLNELNAQYDYLKIKATNNGLIVKKSIKEGEMAMPGMPHMILTDLDFLIIKTNIAESMLKDIKLNQEVKITIPSQNYESIGKIVAIFPNVISNTHSFTLKITFDKKDFNIYPNMYAKIFIQIGSNDEQ</sequence>
<accession>A0A0G9KTZ8</accession>
<feature type="coiled-coil region" evidence="2">
    <location>
        <begin position="70"/>
        <end position="128"/>
    </location>
</feature>
<dbReference type="Proteomes" id="UP000035154">
    <property type="component" value="Unassembled WGS sequence"/>
</dbReference>
<dbReference type="GO" id="GO:1990281">
    <property type="term" value="C:efflux pump complex"/>
    <property type="evidence" value="ECO:0007669"/>
    <property type="project" value="TreeGrafter"/>
</dbReference>
<reference evidence="5 6" key="1">
    <citation type="submission" date="2014-01" db="EMBL/GenBank/DDBJ databases">
        <title>Development of a Comparative Genomic Fingerprinting Assay for High Resolution Genotyping of Arcobacter butzleri.</title>
        <authorList>
            <person name="Webb A.L."/>
            <person name="Inglis G.D."/>
            <person name="Kruczkiewicz P."/>
            <person name="Selinger L.B."/>
            <person name="Taboada E.N."/>
        </authorList>
    </citation>
    <scope>NUCLEOTIDE SEQUENCE [LARGE SCALE GENOMIC DNA]</scope>
    <source>
        <strain evidence="5 6">L355</strain>
    </source>
</reference>
<dbReference type="EMBL" id="JAIW01000050">
    <property type="protein sequence ID" value="KLE09210.1"/>
    <property type="molecule type" value="Genomic_DNA"/>
</dbReference>
<evidence type="ECO:0000256" key="1">
    <source>
        <dbReference type="ARBA" id="ARBA00009477"/>
    </source>
</evidence>
<dbReference type="Gene3D" id="2.40.50.100">
    <property type="match status" value="1"/>
</dbReference>
<organism evidence="5 6">
    <name type="scientific">Aliarcobacter butzleri L355</name>
    <dbReference type="NCBI Taxonomy" id="1447263"/>
    <lineage>
        <taxon>Bacteria</taxon>
        <taxon>Pseudomonadati</taxon>
        <taxon>Campylobacterota</taxon>
        <taxon>Epsilonproteobacteria</taxon>
        <taxon>Campylobacterales</taxon>
        <taxon>Arcobacteraceae</taxon>
        <taxon>Aliarcobacter</taxon>
    </lineage>
</organism>
<dbReference type="RefSeq" id="WP_046998432.1">
    <property type="nucleotide sequence ID" value="NZ_JAIW01000050.1"/>
</dbReference>
<feature type="domain" description="CusB-like beta-barrel" evidence="4">
    <location>
        <begin position="164"/>
        <end position="231"/>
    </location>
</feature>
<dbReference type="NCBIfam" id="TIGR01730">
    <property type="entry name" value="RND_mfp"/>
    <property type="match status" value="1"/>
</dbReference>
<evidence type="ECO:0000259" key="4">
    <source>
        <dbReference type="Pfam" id="PF25954"/>
    </source>
</evidence>
<dbReference type="Pfam" id="PF25917">
    <property type="entry name" value="BSH_RND"/>
    <property type="match status" value="1"/>
</dbReference>
<dbReference type="InterPro" id="IPR058625">
    <property type="entry name" value="MdtA-like_BSH"/>
</dbReference>
<dbReference type="SUPFAM" id="SSF111369">
    <property type="entry name" value="HlyD-like secretion proteins"/>
    <property type="match status" value="1"/>
</dbReference>
<evidence type="ECO:0000256" key="2">
    <source>
        <dbReference type="SAM" id="Coils"/>
    </source>
</evidence>
<comment type="caution">
    <text evidence="5">The sequence shown here is derived from an EMBL/GenBank/DDBJ whole genome shotgun (WGS) entry which is preliminary data.</text>
</comment>
<dbReference type="Pfam" id="PF25954">
    <property type="entry name" value="Beta-barrel_RND_2"/>
    <property type="match status" value="1"/>
</dbReference>
<protein>
    <submittedName>
        <fullName evidence="5">AcrA</fullName>
    </submittedName>
</protein>
<dbReference type="PANTHER" id="PTHR30469">
    <property type="entry name" value="MULTIDRUG RESISTANCE PROTEIN MDTA"/>
    <property type="match status" value="1"/>
</dbReference>
<dbReference type="InterPro" id="IPR006143">
    <property type="entry name" value="RND_pump_MFP"/>
</dbReference>
<name>A0A0G9KTZ8_9BACT</name>
<evidence type="ECO:0000313" key="5">
    <source>
        <dbReference type="EMBL" id="KLE09210.1"/>
    </source>
</evidence>
<dbReference type="InterPro" id="IPR058792">
    <property type="entry name" value="Beta-barrel_RND_2"/>
</dbReference>
<dbReference type="PATRIC" id="fig|1447263.3.peg.1432"/>
<proteinExistence type="inferred from homology"/>
<dbReference type="Gene3D" id="1.10.287.470">
    <property type="entry name" value="Helix hairpin bin"/>
    <property type="match status" value="1"/>
</dbReference>